<evidence type="ECO:0000259" key="1">
    <source>
        <dbReference type="Pfam" id="PF20231"/>
    </source>
</evidence>
<dbReference type="Pfam" id="PF20231">
    <property type="entry name" value="DUF6589"/>
    <property type="match status" value="1"/>
</dbReference>
<accession>A0A9D4N588</accession>
<comment type="caution">
    <text evidence="2">The sequence shown here is derived from an EMBL/GenBank/DDBJ whole genome shotgun (WGS) entry which is preliminary data.</text>
</comment>
<evidence type="ECO:0000313" key="3">
    <source>
        <dbReference type="Proteomes" id="UP000828390"/>
    </source>
</evidence>
<reference evidence="2" key="2">
    <citation type="submission" date="2020-11" db="EMBL/GenBank/DDBJ databases">
        <authorList>
            <person name="McCartney M.A."/>
            <person name="Auch B."/>
            <person name="Kono T."/>
            <person name="Mallez S."/>
            <person name="Becker A."/>
            <person name="Gohl D.M."/>
            <person name="Silverstein K.A.T."/>
            <person name="Koren S."/>
            <person name="Bechman K.B."/>
            <person name="Herman A."/>
            <person name="Abrahante J.E."/>
            <person name="Garbe J."/>
        </authorList>
    </citation>
    <scope>NUCLEOTIDE SEQUENCE</scope>
    <source>
        <strain evidence="2">Duluth1</strain>
        <tissue evidence="2">Whole animal</tissue>
    </source>
</reference>
<reference evidence="2" key="1">
    <citation type="journal article" date="2019" name="bioRxiv">
        <title>The Genome of the Zebra Mussel, Dreissena polymorpha: A Resource for Invasive Species Research.</title>
        <authorList>
            <person name="McCartney M.A."/>
            <person name="Auch B."/>
            <person name="Kono T."/>
            <person name="Mallez S."/>
            <person name="Zhang Y."/>
            <person name="Obille A."/>
            <person name="Becker A."/>
            <person name="Abrahante J.E."/>
            <person name="Garbe J."/>
            <person name="Badalamenti J.P."/>
            <person name="Herman A."/>
            <person name="Mangelson H."/>
            <person name="Liachko I."/>
            <person name="Sullivan S."/>
            <person name="Sone E.D."/>
            <person name="Koren S."/>
            <person name="Silverstein K.A.T."/>
            <person name="Beckman K.B."/>
            <person name="Gohl D.M."/>
        </authorList>
    </citation>
    <scope>NUCLEOTIDE SEQUENCE</scope>
    <source>
        <strain evidence="2">Duluth1</strain>
        <tissue evidence="2">Whole animal</tissue>
    </source>
</reference>
<sequence>MSIPTKSKLPMLDDLGQINGHYVVSALANGKTIKITVDNIDGHIKAYQVRLGSGNRDFHYTHWSILIDRFDPRDLQGLSTQPKQITAQGPDPTIFFLSSNEHEALRKRCTQLVMRILVEEIQPLSISSNVCDEFNNMASIPLGGDQLTRVTFDSARVLRSGTHSRTERFDQLSPVIEELFHVQQDLLEKIIKTFYIPETAREEGSLAQYRAILHRTNVNGPVKANGYESHKDFLITVTRALVIELACERWGADCKTDMGSLVPEEVKTSNTKGKKQWLQEQVTKVVDTLFCPYSAPKDAKIYLWRSGHLYCVTVPSKDVGKTIDLIINGEAVRIRVPEDCKTDEAEDGVFSYSLGIVRVAMDFIMFNDAIKSGDIDMITILMKRFIPLFIGLSSYKSKYAIECVNFLTKTECLLSDFESARVKLGLLVNRKGRPGKNKPADMEQENNIRLVKHVIRGLGAGKSDKAMLRISKAAPVISAMVNGLEGSKTHKETLQKVNIRRYFKIRGCNSKNKAFQLSEG</sequence>
<evidence type="ECO:0000313" key="2">
    <source>
        <dbReference type="EMBL" id="KAH3886977.1"/>
    </source>
</evidence>
<dbReference type="EMBL" id="JAIWYP010000001">
    <property type="protein sequence ID" value="KAH3886977.1"/>
    <property type="molecule type" value="Genomic_DNA"/>
</dbReference>
<feature type="domain" description="DUF6589" evidence="1">
    <location>
        <begin position="140"/>
        <end position="485"/>
    </location>
</feature>
<dbReference type="InterPro" id="IPR046496">
    <property type="entry name" value="DUF6589"/>
</dbReference>
<protein>
    <recommendedName>
        <fullName evidence="1">DUF6589 domain-containing protein</fullName>
    </recommendedName>
</protein>
<keyword evidence="3" id="KW-1185">Reference proteome</keyword>
<dbReference type="Proteomes" id="UP000828390">
    <property type="component" value="Unassembled WGS sequence"/>
</dbReference>
<gene>
    <name evidence="2" type="ORF">DPMN_010990</name>
</gene>
<organism evidence="2 3">
    <name type="scientific">Dreissena polymorpha</name>
    <name type="common">Zebra mussel</name>
    <name type="synonym">Mytilus polymorpha</name>
    <dbReference type="NCBI Taxonomy" id="45954"/>
    <lineage>
        <taxon>Eukaryota</taxon>
        <taxon>Metazoa</taxon>
        <taxon>Spiralia</taxon>
        <taxon>Lophotrochozoa</taxon>
        <taxon>Mollusca</taxon>
        <taxon>Bivalvia</taxon>
        <taxon>Autobranchia</taxon>
        <taxon>Heteroconchia</taxon>
        <taxon>Euheterodonta</taxon>
        <taxon>Imparidentia</taxon>
        <taxon>Neoheterodontei</taxon>
        <taxon>Myida</taxon>
        <taxon>Dreissenoidea</taxon>
        <taxon>Dreissenidae</taxon>
        <taxon>Dreissena</taxon>
    </lineage>
</organism>
<name>A0A9D4N588_DREPO</name>
<dbReference type="AlphaFoldDB" id="A0A9D4N588"/>
<proteinExistence type="predicted"/>